<gene>
    <name evidence="2" type="ORF">B5C34_14105</name>
</gene>
<feature type="domain" description="PilZ" evidence="1">
    <location>
        <begin position="10"/>
        <end position="85"/>
    </location>
</feature>
<dbReference type="AlphaFoldDB" id="A0A219B7Z6"/>
<sequence>MADLLVEPTRERERRARILRSGTIRVDGVTRKAIIRDVSADGALVQSDIELREGDSVELRIKDAQAMLCEVRWVRDNRAGVQFVRKIGVGTGVDALAASHSERQAQSFTMWRD</sequence>
<evidence type="ECO:0000313" key="2">
    <source>
        <dbReference type="EMBL" id="OWV34477.1"/>
    </source>
</evidence>
<dbReference type="InterPro" id="IPR009875">
    <property type="entry name" value="PilZ_domain"/>
</dbReference>
<reference evidence="3" key="1">
    <citation type="submission" date="2017-05" db="EMBL/GenBank/DDBJ databases">
        <authorList>
            <person name="Lin X."/>
        </authorList>
    </citation>
    <scope>NUCLEOTIDE SEQUENCE [LARGE SCALE GENOMIC DNA]</scope>
    <source>
        <strain evidence="3">JLT2012</strain>
    </source>
</reference>
<keyword evidence="3" id="KW-1185">Reference proteome</keyword>
<dbReference type="RefSeq" id="WP_088713175.1">
    <property type="nucleotide sequence ID" value="NZ_NFZT01000001.1"/>
</dbReference>
<name>A0A219B7Z6_9SPHN</name>
<dbReference type="SUPFAM" id="SSF141371">
    <property type="entry name" value="PilZ domain-like"/>
    <property type="match status" value="1"/>
</dbReference>
<dbReference type="Gene3D" id="2.40.10.220">
    <property type="entry name" value="predicted glycosyltransferase like domains"/>
    <property type="match status" value="1"/>
</dbReference>
<proteinExistence type="predicted"/>
<dbReference type="GO" id="GO:0035438">
    <property type="term" value="F:cyclic-di-GMP binding"/>
    <property type="evidence" value="ECO:0007669"/>
    <property type="project" value="InterPro"/>
</dbReference>
<evidence type="ECO:0000259" key="1">
    <source>
        <dbReference type="Pfam" id="PF07238"/>
    </source>
</evidence>
<comment type="caution">
    <text evidence="2">The sequence shown here is derived from an EMBL/GenBank/DDBJ whole genome shotgun (WGS) entry which is preliminary data.</text>
</comment>
<dbReference type="Proteomes" id="UP000198462">
    <property type="component" value="Unassembled WGS sequence"/>
</dbReference>
<dbReference type="Pfam" id="PF07238">
    <property type="entry name" value="PilZ"/>
    <property type="match status" value="1"/>
</dbReference>
<accession>A0A219B7Z6</accession>
<dbReference type="EMBL" id="NFZT01000001">
    <property type="protein sequence ID" value="OWV34477.1"/>
    <property type="molecule type" value="Genomic_DNA"/>
</dbReference>
<protein>
    <recommendedName>
        <fullName evidence="1">PilZ domain-containing protein</fullName>
    </recommendedName>
</protein>
<organism evidence="2 3">
    <name type="scientific">Pacificimonas flava</name>
    <dbReference type="NCBI Taxonomy" id="1234595"/>
    <lineage>
        <taxon>Bacteria</taxon>
        <taxon>Pseudomonadati</taxon>
        <taxon>Pseudomonadota</taxon>
        <taxon>Alphaproteobacteria</taxon>
        <taxon>Sphingomonadales</taxon>
        <taxon>Sphingosinicellaceae</taxon>
        <taxon>Pacificimonas</taxon>
    </lineage>
</organism>
<evidence type="ECO:0000313" key="3">
    <source>
        <dbReference type="Proteomes" id="UP000198462"/>
    </source>
</evidence>
<dbReference type="OrthoDB" id="7929489at2"/>